<dbReference type="PaxDb" id="4081-Solyc09g042800.1.1"/>
<reference evidence="1" key="2">
    <citation type="submission" date="2013-04" db="UniProtKB">
        <authorList>
            <consortium name="EnsemblPlants"/>
        </authorList>
    </citation>
    <scope>IDENTIFICATION</scope>
    <source>
        <strain evidence="1">cv. Heinz 1706</strain>
    </source>
</reference>
<accession>K4CSY2</accession>
<evidence type="ECO:0000313" key="2">
    <source>
        <dbReference type="Proteomes" id="UP000004994"/>
    </source>
</evidence>
<organism evidence="1">
    <name type="scientific">Solanum lycopersicum</name>
    <name type="common">Tomato</name>
    <name type="synonym">Lycopersicon esculentum</name>
    <dbReference type="NCBI Taxonomy" id="4081"/>
    <lineage>
        <taxon>Eukaryota</taxon>
        <taxon>Viridiplantae</taxon>
        <taxon>Streptophyta</taxon>
        <taxon>Embryophyta</taxon>
        <taxon>Tracheophyta</taxon>
        <taxon>Spermatophyta</taxon>
        <taxon>Magnoliopsida</taxon>
        <taxon>eudicotyledons</taxon>
        <taxon>Gunneridae</taxon>
        <taxon>Pentapetalae</taxon>
        <taxon>asterids</taxon>
        <taxon>lamiids</taxon>
        <taxon>Solanales</taxon>
        <taxon>Solanaceae</taxon>
        <taxon>Solanoideae</taxon>
        <taxon>Solaneae</taxon>
        <taxon>Solanum</taxon>
        <taxon>Solanum subgen. Lycopersicon</taxon>
    </lineage>
</organism>
<reference evidence="1" key="1">
    <citation type="journal article" date="2012" name="Nature">
        <title>The tomato genome sequence provides insights into fleshy fruit evolution.</title>
        <authorList>
            <consortium name="Tomato Genome Consortium"/>
        </authorList>
    </citation>
    <scope>NUCLEOTIDE SEQUENCE [LARGE SCALE GENOMIC DNA]</scope>
    <source>
        <strain evidence="1">cv. Heinz 1706</strain>
    </source>
</reference>
<dbReference type="EnsemblPlants" id="Solyc09g042800.1.1">
    <property type="protein sequence ID" value="Solyc09g042800.1.1"/>
    <property type="gene ID" value="Solyc09g042800.1"/>
</dbReference>
<dbReference type="AlphaFoldDB" id="K4CSY2"/>
<protein>
    <submittedName>
        <fullName evidence="1">Uncharacterized protein</fullName>
    </submittedName>
</protein>
<evidence type="ECO:0000313" key="1">
    <source>
        <dbReference type="EnsemblPlants" id="Solyc09g042800.1.1"/>
    </source>
</evidence>
<dbReference type="InParanoid" id="K4CSY2"/>
<name>K4CSY2_SOLLC</name>
<sequence>MSRSNIGVPVLESPSMISSTTAPACSKTKNVGQIREYDAFHRLIITPDKDGLAPSYLGSRMVVESIRPFFGDV</sequence>
<keyword evidence="2" id="KW-1185">Reference proteome</keyword>
<dbReference type="HOGENOM" id="CLU_2709611_0_0_1"/>
<dbReference type="Proteomes" id="UP000004994">
    <property type="component" value="Chromosome 9"/>
</dbReference>
<proteinExistence type="predicted"/>
<dbReference type="Gramene" id="Solyc09g042800.1.1">
    <property type="protein sequence ID" value="Solyc09g042800.1.1"/>
    <property type="gene ID" value="Solyc09g042800.1"/>
</dbReference>